<evidence type="ECO:0000256" key="6">
    <source>
        <dbReference type="PIRSR" id="PIRSR600821-50"/>
    </source>
</evidence>
<dbReference type="FunFam" id="3.20.20.10:FF:000002">
    <property type="entry name" value="Alanine racemase"/>
    <property type="match status" value="1"/>
</dbReference>
<dbReference type="GO" id="GO:0030170">
    <property type="term" value="F:pyridoxal phosphate binding"/>
    <property type="evidence" value="ECO:0007669"/>
    <property type="project" value="UniProtKB-UniRule"/>
</dbReference>
<comment type="pathway">
    <text evidence="5">Amino-acid biosynthesis; D-alanine biosynthesis; D-alanine from L-alanine: step 1/1.</text>
</comment>
<dbReference type="PANTHER" id="PTHR30511:SF0">
    <property type="entry name" value="ALANINE RACEMASE, CATABOLIC-RELATED"/>
    <property type="match status" value="1"/>
</dbReference>
<feature type="binding site" evidence="5 7">
    <location>
        <position position="724"/>
    </location>
    <ligand>
        <name>substrate</name>
    </ligand>
</feature>
<comment type="cofactor">
    <cofactor evidence="2 5 6">
        <name>pyridoxal 5'-phosphate</name>
        <dbReference type="ChEBI" id="CHEBI:597326"/>
    </cofactor>
</comment>
<dbReference type="SUPFAM" id="SSF50621">
    <property type="entry name" value="Alanine racemase C-terminal domain-like"/>
    <property type="match status" value="1"/>
</dbReference>
<protein>
    <recommendedName>
        <fullName evidence="5">Alanine racemase</fullName>
        <ecNumber evidence="5">5.1.1.1</ecNumber>
    </recommendedName>
</protein>
<dbReference type="GO" id="GO:0016881">
    <property type="term" value="F:acid-amino acid ligase activity"/>
    <property type="evidence" value="ECO:0007669"/>
    <property type="project" value="InterPro"/>
</dbReference>
<dbReference type="Gene3D" id="3.40.1190.10">
    <property type="entry name" value="Mur-like, catalytic domain"/>
    <property type="match status" value="1"/>
</dbReference>
<dbReference type="SUPFAM" id="SSF53623">
    <property type="entry name" value="MurD-like peptide ligases, catalytic domain"/>
    <property type="match status" value="1"/>
</dbReference>
<evidence type="ECO:0000256" key="1">
    <source>
        <dbReference type="ARBA" id="ARBA00000316"/>
    </source>
</evidence>
<dbReference type="InterPro" id="IPR036565">
    <property type="entry name" value="Mur-like_cat_sf"/>
</dbReference>
<feature type="domain" description="Alanine racemase C-terminal" evidence="8">
    <location>
        <begin position="654"/>
        <end position="778"/>
    </location>
</feature>
<feature type="modified residue" description="N6-(pyridoxal phosphate)lysine" evidence="5 6">
    <location>
        <position position="448"/>
    </location>
</feature>
<dbReference type="PANTHER" id="PTHR30511">
    <property type="entry name" value="ALANINE RACEMASE"/>
    <property type="match status" value="1"/>
</dbReference>
<dbReference type="InterPro" id="IPR009006">
    <property type="entry name" value="Ala_racemase/Decarboxylase_C"/>
</dbReference>
<name>A0A1G9SXC4_9BACT</name>
<dbReference type="Pfam" id="PF08245">
    <property type="entry name" value="Mur_ligase_M"/>
    <property type="match status" value="1"/>
</dbReference>
<dbReference type="InterPro" id="IPR013221">
    <property type="entry name" value="Mur_ligase_cen"/>
</dbReference>
<comment type="catalytic activity">
    <reaction evidence="1 5">
        <text>L-alanine = D-alanine</text>
        <dbReference type="Rhea" id="RHEA:20249"/>
        <dbReference type="ChEBI" id="CHEBI:57416"/>
        <dbReference type="ChEBI" id="CHEBI:57972"/>
        <dbReference type="EC" id="5.1.1.1"/>
    </reaction>
</comment>
<dbReference type="EC" id="5.1.1.1" evidence="5"/>
<evidence type="ECO:0000256" key="4">
    <source>
        <dbReference type="ARBA" id="ARBA00023235"/>
    </source>
</evidence>
<dbReference type="OrthoDB" id="9801978at2"/>
<evidence type="ECO:0000313" key="9">
    <source>
        <dbReference type="EMBL" id="SDM40073.1"/>
    </source>
</evidence>
<dbReference type="InterPro" id="IPR029066">
    <property type="entry name" value="PLP-binding_barrel"/>
</dbReference>
<dbReference type="Pfam" id="PF00842">
    <property type="entry name" value="Ala_racemase_C"/>
    <property type="match status" value="1"/>
</dbReference>
<dbReference type="UniPathway" id="UPA00042">
    <property type="reaction ID" value="UER00497"/>
</dbReference>
<dbReference type="SUPFAM" id="SSF51419">
    <property type="entry name" value="PLP-binding barrel"/>
    <property type="match status" value="1"/>
</dbReference>
<dbReference type="SUPFAM" id="SSF53244">
    <property type="entry name" value="MurD-like peptide ligases, peptide-binding domain"/>
    <property type="match status" value="1"/>
</dbReference>
<dbReference type="GO" id="GO:0005524">
    <property type="term" value="F:ATP binding"/>
    <property type="evidence" value="ECO:0007669"/>
    <property type="project" value="InterPro"/>
</dbReference>
<dbReference type="InterPro" id="IPR035911">
    <property type="entry name" value="MurE/MurF_N"/>
</dbReference>
<dbReference type="HAMAP" id="MF_01201">
    <property type="entry name" value="Ala_racemase"/>
    <property type="match status" value="1"/>
</dbReference>
<dbReference type="PRINTS" id="PR00992">
    <property type="entry name" value="ALARACEMASE"/>
</dbReference>
<dbReference type="InterPro" id="IPR011079">
    <property type="entry name" value="Ala_racemase_C"/>
</dbReference>
<dbReference type="RefSeq" id="WP_093204697.1">
    <property type="nucleotide sequence ID" value="NZ_FNGS01000006.1"/>
</dbReference>
<dbReference type="STRING" id="563176.SAMN04488090_3333"/>
<dbReference type="AlphaFoldDB" id="A0A1G9SXC4"/>
<dbReference type="Gene3D" id="3.20.20.10">
    <property type="entry name" value="Alanine racemase"/>
    <property type="match status" value="1"/>
</dbReference>
<feature type="active site" description="Proton acceptor; specific for D-alanine" evidence="5">
    <location>
        <position position="448"/>
    </location>
</feature>
<evidence type="ECO:0000256" key="5">
    <source>
        <dbReference type="HAMAP-Rule" id="MF_01201"/>
    </source>
</evidence>
<dbReference type="Proteomes" id="UP000198901">
    <property type="component" value="Unassembled WGS sequence"/>
</dbReference>
<dbReference type="NCBIfam" id="TIGR00492">
    <property type="entry name" value="alr"/>
    <property type="match status" value="1"/>
</dbReference>
<keyword evidence="10" id="KW-1185">Reference proteome</keyword>
<dbReference type="GO" id="GO:0005829">
    <property type="term" value="C:cytosol"/>
    <property type="evidence" value="ECO:0007669"/>
    <property type="project" value="TreeGrafter"/>
</dbReference>
<accession>A0A1G9SXC4</accession>
<dbReference type="EMBL" id="FNGS01000006">
    <property type="protein sequence ID" value="SDM40073.1"/>
    <property type="molecule type" value="Genomic_DNA"/>
</dbReference>
<dbReference type="InterPro" id="IPR036615">
    <property type="entry name" value="Mur_ligase_C_dom_sf"/>
</dbReference>
<dbReference type="GO" id="GO:0030632">
    <property type="term" value="P:D-alanine biosynthetic process"/>
    <property type="evidence" value="ECO:0007669"/>
    <property type="project" value="UniProtKB-UniRule"/>
</dbReference>
<dbReference type="Pfam" id="PF01168">
    <property type="entry name" value="Ala_racemase_N"/>
    <property type="match status" value="1"/>
</dbReference>
<dbReference type="NCBIfam" id="NF008897">
    <property type="entry name" value="PRK11930.1"/>
    <property type="match status" value="1"/>
</dbReference>
<dbReference type="CDD" id="cd00430">
    <property type="entry name" value="PLPDE_III_AR"/>
    <property type="match status" value="1"/>
</dbReference>
<dbReference type="InterPro" id="IPR000821">
    <property type="entry name" value="Ala_racemase"/>
</dbReference>
<evidence type="ECO:0000256" key="2">
    <source>
        <dbReference type="ARBA" id="ARBA00001933"/>
    </source>
</evidence>
<feature type="active site" description="Proton acceptor; specific for L-alanine" evidence="5">
    <location>
        <position position="675"/>
    </location>
</feature>
<proteinExistence type="inferred from homology"/>
<dbReference type="InterPro" id="IPR001608">
    <property type="entry name" value="Ala_racemase_N"/>
</dbReference>
<dbReference type="Gene3D" id="2.40.37.10">
    <property type="entry name" value="Lyase, Ornithine Decarboxylase, Chain A, domain 1"/>
    <property type="match status" value="1"/>
</dbReference>
<dbReference type="GO" id="GO:0008784">
    <property type="term" value="F:alanine racemase activity"/>
    <property type="evidence" value="ECO:0007669"/>
    <property type="project" value="UniProtKB-UniRule"/>
</dbReference>
<gene>
    <name evidence="9" type="ORF">SAMN04488090_3333</name>
</gene>
<dbReference type="Pfam" id="PF02875">
    <property type="entry name" value="Mur_ligase_C"/>
    <property type="match status" value="1"/>
</dbReference>
<dbReference type="SMART" id="SM01005">
    <property type="entry name" value="Ala_racemase_C"/>
    <property type="match status" value="1"/>
</dbReference>
<evidence type="ECO:0000313" key="10">
    <source>
        <dbReference type="Proteomes" id="UP000198901"/>
    </source>
</evidence>
<dbReference type="Gene3D" id="3.90.190.20">
    <property type="entry name" value="Mur ligase, C-terminal domain"/>
    <property type="match status" value="1"/>
</dbReference>
<comment type="function">
    <text evidence="5">Catalyzes the interconversion of L-alanine and D-alanine. May also act on other amino acids.</text>
</comment>
<dbReference type="Gene3D" id="3.40.1390.10">
    <property type="entry name" value="MurE/MurF, N-terminal domain"/>
    <property type="match status" value="1"/>
</dbReference>
<sequence length="782" mass="88171">MKISARYLLTDSRQLSAPAESAFFAIHGPHHDGHQYIAELYRKGVREFVLEDAAFPVGDFPDAVFHRVPNAIHALQEVAAAHRREFSLPVIGITGSNGKTIVKEWLAQLLAPDFVICKSPKSYNSQIGVPLSVWQLQPADTLGIFEAGISQPGEMARLEAVIRPTIGIFTNIGSAHDEAFADSRQKIREKLALFTQVDTFIYCSDFEEITKELGDFLKPDCQIVGWSKKQPWHSFTTQTNISDAWWENLNHCIAVLRHFGVPDEEIQRRIYALRPVSMRLELKEGINGCYLIDDSYNNDLVGLRMALDFQANQQERPHKVVILSDVLQTGMEEAELYRQIARLLKDKGVNQLIGIGDALRRNQMAFAIPAKFFATTEEFLDRYRTTDFSDSVVLIKGARPFHFEDIVRKLSLRTHGTVLEVNLDALSHNLNYFREKIGRQTKVVVMVKAFAYGSGIEEVANLLQFHRVDYLAVAYPDEGVRLRKAGIRLPIIVLNVSPDSFQQVYDYQLEPEIYSPRIWNELVSFLARQDESVVFPVHLKVDTGMHRLGFEDQHLEWLGGQLQAHPEVRVASIFSHLAAADEEQHDAFTREQIARYTRMSDTIISYLPYRPIRHLANSPGLARFPEARFDMVRLGKGLYGTAVLPEDQENLKTVGTLKTVISQIKQVPATETVGYGRKGVLTRDSVIATIAIGYADGYDRKLSRGTGKVLINGQLCPVVGNICMDMSMVDVTDITCAEGDEVIVFGDFPSIRDLAAWIGTIPYEILTSVGERVRRVFYREGN</sequence>
<reference evidence="9 10" key="1">
    <citation type="submission" date="2016-10" db="EMBL/GenBank/DDBJ databases">
        <authorList>
            <person name="de Groot N.N."/>
        </authorList>
    </citation>
    <scope>NUCLEOTIDE SEQUENCE [LARGE SCALE GENOMIC DNA]</scope>
    <source>
        <strain evidence="9 10">DSM 21668</strain>
    </source>
</reference>
<evidence type="ECO:0000259" key="8">
    <source>
        <dbReference type="SMART" id="SM01005"/>
    </source>
</evidence>
<dbReference type="SUPFAM" id="SSF63418">
    <property type="entry name" value="MurE/MurF N-terminal domain"/>
    <property type="match status" value="1"/>
</dbReference>
<dbReference type="InterPro" id="IPR004101">
    <property type="entry name" value="Mur_ligase_C"/>
</dbReference>
<evidence type="ECO:0000256" key="3">
    <source>
        <dbReference type="ARBA" id="ARBA00022898"/>
    </source>
</evidence>
<evidence type="ECO:0000256" key="7">
    <source>
        <dbReference type="PIRSR" id="PIRSR600821-52"/>
    </source>
</evidence>
<organism evidence="9 10">
    <name type="scientific">Siphonobacter aquaeclarae</name>
    <dbReference type="NCBI Taxonomy" id="563176"/>
    <lineage>
        <taxon>Bacteria</taxon>
        <taxon>Pseudomonadati</taxon>
        <taxon>Bacteroidota</taxon>
        <taxon>Cytophagia</taxon>
        <taxon>Cytophagales</taxon>
        <taxon>Cytophagaceae</taxon>
        <taxon>Siphonobacter</taxon>
    </lineage>
</organism>
<keyword evidence="3 5" id="KW-0663">Pyridoxal phosphate</keyword>
<keyword evidence="4 5" id="KW-0413">Isomerase</keyword>
<feature type="binding site" evidence="5 7">
    <location>
        <position position="547"/>
    </location>
    <ligand>
        <name>substrate</name>
    </ligand>
</feature>
<comment type="similarity">
    <text evidence="5">Belongs to the alanine racemase family.</text>
</comment>